<dbReference type="AlphaFoldDB" id="A0A2Z6RER3"/>
<gene>
    <name evidence="1" type="ORF">RclHR1_02670008</name>
</gene>
<proteinExistence type="predicted"/>
<dbReference type="PANTHER" id="PTHR33129:SF1">
    <property type="entry name" value="ATP-BINDING PROTEIN"/>
    <property type="match status" value="1"/>
</dbReference>
<dbReference type="STRING" id="94130.A0A2Z6RER3"/>
<protein>
    <recommendedName>
        <fullName evidence="3">Crinkler effector protein N-terminal domain-containing protein</fullName>
    </recommendedName>
</protein>
<dbReference type="Proteomes" id="UP000247702">
    <property type="component" value="Unassembled WGS sequence"/>
</dbReference>
<evidence type="ECO:0000313" key="2">
    <source>
        <dbReference type="Proteomes" id="UP000247702"/>
    </source>
</evidence>
<name>A0A2Z6RER3_9GLOM</name>
<dbReference type="EMBL" id="BEXD01001857">
    <property type="protein sequence ID" value="GBB96039.1"/>
    <property type="molecule type" value="Genomic_DNA"/>
</dbReference>
<evidence type="ECO:0008006" key="3">
    <source>
        <dbReference type="Google" id="ProtNLM"/>
    </source>
</evidence>
<comment type="caution">
    <text evidence="1">The sequence shown here is derived from an EMBL/GenBank/DDBJ whole genome shotgun (WGS) entry which is preliminary data.</text>
</comment>
<evidence type="ECO:0000313" key="1">
    <source>
        <dbReference type="EMBL" id="GBB96039.1"/>
    </source>
</evidence>
<dbReference type="PANTHER" id="PTHR33129">
    <property type="entry name" value="PROTEIN KINASE DOMAIN-CONTAINING PROTEIN-RELATED"/>
    <property type="match status" value="1"/>
</dbReference>
<keyword evidence="2" id="KW-1185">Reference proteome</keyword>
<accession>A0A2Z6RER3</accession>
<sequence length="420" mass="48429">MTIAINEIGDYWTKKPHKRDIHVLVEPPASTATIRKLTSLKELSGSEFYEPPNKRVKTNNEKVNNFWRDLKNASLTKKFLRLPENTRFLGKKRGLSVLYIRRCYKDLQQFVFDDAIDRLRITGNPGPGKTIFGYYLLYLLAKQNATVIFDSYKEKNPIVFNGEYAFNSNDDGINLYLQDARVWYVVDGKETKDVDVKSIPICSPSMELERDQWGGIPRCVLEKANERVYQNKLKDAINSCKEDIFDYIGESSVERTLFSHMVVHIHVNLPLKDDNEVDKDELSQYSEARLQLDRNGLTPYTETILRFASNYVQERVTGLLETRIREKLLVQIKAGTGNPLLGNTFESVAHKMLRNGGNFDVRPLDEYDDGNNDDPDAKVNLPQQNVPFYFRKNTVGVIKDGTYYQAWEKISISRFGCYSQ</sequence>
<dbReference type="InterPro" id="IPR052980">
    <property type="entry name" value="Crinkler_effector"/>
</dbReference>
<organism evidence="1 2">
    <name type="scientific">Rhizophagus clarus</name>
    <dbReference type="NCBI Taxonomy" id="94130"/>
    <lineage>
        <taxon>Eukaryota</taxon>
        <taxon>Fungi</taxon>
        <taxon>Fungi incertae sedis</taxon>
        <taxon>Mucoromycota</taxon>
        <taxon>Glomeromycotina</taxon>
        <taxon>Glomeromycetes</taxon>
        <taxon>Glomerales</taxon>
        <taxon>Glomeraceae</taxon>
        <taxon>Rhizophagus</taxon>
    </lineage>
</organism>
<reference evidence="1 2" key="1">
    <citation type="submission" date="2017-11" db="EMBL/GenBank/DDBJ databases">
        <title>The genome of Rhizophagus clarus HR1 reveals common genetic basis of auxotrophy among arbuscular mycorrhizal fungi.</title>
        <authorList>
            <person name="Kobayashi Y."/>
        </authorList>
    </citation>
    <scope>NUCLEOTIDE SEQUENCE [LARGE SCALE GENOMIC DNA]</scope>
    <source>
        <strain evidence="1 2">HR1</strain>
    </source>
</reference>